<dbReference type="RefSeq" id="WP_147202269.1">
    <property type="nucleotide sequence ID" value="NZ_BJYT01000002.1"/>
</dbReference>
<dbReference type="Proteomes" id="UP000321513">
    <property type="component" value="Unassembled WGS sequence"/>
</dbReference>
<evidence type="ECO:0000313" key="2">
    <source>
        <dbReference type="EMBL" id="GEO08189.1"/>
    </source>
</evidence>
<evidence type="ECO:0000259" key="1">
    <source>
        <dbReference type="Pfam" id="PF00004"/>
    </source>
</evidence>
<proteinExistence type="predicted"/>
<organism evidence="2 3">
    <name type="scientific">Segetibacter aerophilus</name>
    <dbReference type="NCBI Taxonomy" id="670293"/>
    <lineage>
        <taxon>Bacteria</taxon>
        <taxon>Pseudomonadati</taxon>
        <taxon>Bacteroidota</taxon>
        <taxon>Chitinophagia</taxon>
        <taxon>Chitinophagales</taxon>
        <taxon>Chitinophagaceae</taxon>
        <taxon>Segetibacter</taxon>
    </lineage>
</organism>
<dbReference type="GO" id="GO:0005524">
    <property type="term" value="F:ATP binding"/>
    <property type="evidence" value="ECO:0007669"/>
    <property type="project" value="InterPro"/>
</dbReference>
<gene>
    <name evidence="2" type="ORF">SAE01_06850</name>
</gene>
<dbReference type="Pfam" id="PF00004">
    <property type="entry name" value="AAA"/>
    <property type="match status" value="1"/>
</dbReference>
<feature type="domain" description="ATPase AAA-type core" evidence="1">
    <location>
        <begin position="42"/>
        <end position="164"/>
    </location>
</feature>
<keyword evidence="3" id="KW-1185">Reference proteome</keyword>
<dbReference type="OrthoDB" id="9783370at2"/>
<name>A0A512B8E2_9BACT</name>
<protein>
    <recommendedName>
        <fullName evidence="1">ATPase AAA-type core domain-containing protein</fullName>
    </recommendedName>
</protein>
<dbReference type="SUPFAM" id="SSF52540">
    <property type="entry name" value="P-loop containing nucleoside triphosphate hydrolases"/>
    <property type="match status" value="1"/>
</dbReference>
<reference evidence="2 3" key="1">
    <citation type="submission" date="2019-07" db="EMBL/GenBank/DDBJ databases">
        <title>Whole genome shotgun sequence of Segetibacter aerophilus NBRC 106135.</title>
        <authorList>
            <person name="Hosoyama A."/>
            <person name="Uohara A."/>
            <person name="Ohji S."/>
            <person name="Ichikawa N."/>
        </authorList>
    </citation>
    <scope>NUCLEOTIDE SEQUENCE [LARGE SCALE GENOMIC DNA]</scope>
    <source>
        <strain evidence="2 3">NBRC 106135</strain>
    </source>
</reference>
<dbReference type="EMBL" id="BJYT01000002">
    <property type="protein sequence ID" value="GEO08189.1"/>
    <property type="molecule type" value="Genomic_DNA"/>
</dbReference>
<dbReference type="Gene3D" id="3.40.50.300">
    <property type="entry name" value="P-loop containing nucleotide triphosphate hydrolases"/>
    <property type="match status" value="1"/>
</dbReference>
<sequence length="166" mass="18742">MKVDDFKIAFGHYDNHPQYYYLSENNPLKATILLALKLGKPLLITGEPGTGKTQLAHWASWYLSAQTDESLTPFLPSPFIFHTKTTSLGKDLFYQYDAISHFQDKEGKKRVAEFISFSAMGLAIAQTEGLRNFSRKYQIDGVRNMLALAEEPHSSVLLIDEIDKAP</sequence>
<dbReference type="InterPro" id="IPR027417">
    <property type="entry name" value="P-loop_NTPase"/>
</dbReference>
<accession>A0A512B8E2</accession>
<comment type="caution">
    <text evidence="2">The sequence shown here is derived from an EMBL/GenBank/DDBJ whole genome shotgun (WGS) entry which is preliminary data.</text>
</comment>
<dbReference type="AlphaFoldDB" id="A0A512B8E2"/>
<dbReference type="InterPro" id="IPR003959">
    <property type="entry name" value="ATPase_AAA_core"/>
</dbReference>
<dbReference type="GO" id="GO:0016887">
    <property type="term" value="F:ATP hydrolysis activity"/>
    <property type="evidence" value="ECO:0007669"/>
    <property type="project" value="InterPro"/>
</dbReference>
<evidence type="ECO:0000313" key="3">
    <source>
        <dbReference type="Proteomes" id="UP000321513"/>
    </source>
</evidence>